<dbReference type="EMBL" id="JAODUO010001396">
    <property type="protein sequence ID" value="KAK2164793.1"/>
    <property type="molecule type" value="Genomic_DNA"/>
</dbReference>
<proteinExistence type="predicted"/>
<dbReference type="AlphaFoldDB" id="A0AAD9K4J2"/>
<feature type="region of interest" description="Disordered" evidence="1">
    <location>
        <begin position="32"/>
        <end position="122"/>
    </location>
</feature>
<feature type="region of interest" description="Disordered" evidence="1">
    <location>
        <begin position="187"/>
        <end position="216"/>
    </location>
</feature>
<sequence>MIFGIVILTSDLEYKYYDQYQWREGDCKDNKWRKNNRKHDMQEGDGEKVTVEKEGGTRGQEMREVDATGGKTNGRKEVRGDVTKRKSITRTMTGRKETGKKGTTEKAAGGKVSNQGDAKRRSYSEAVIEGALRIERISRRAYQPTRLAGDVGGVVAHQRHVENGTHERHPERRLGRGRVVYDAQIRVASPRSENNSPTSPSASGIGAQTSHRSKPTAVAMPARILHRIPVAEWIECRTPDYRDRGSNLVAGRWFGTDTATVSILTLPTNTGQGGMVGEQYQHAMHYNPMAPVASGTEGVGGGGSGQLGLRAGGSNNLWVTKSRRQRVSRLKIARYTVRTLPRDEHIHELEEELMEARPDIVTYVTFINQVNIGIDHRMATSNIKLYLQVEEKQMLTKSRYY</sequence>
<protein>
    <submittedName>
        <fullName evidence="2">Uncharacterized protein</fullName>
    </submittedName>
</protein>
<accession>A0AAD9K4J2</accession>
<evidence type="ECO:0000256" key="1">
    <source>
        <dbReference type="SAM" id="MobiDB-lite"/>
    </source>
</evidence>
<feature type="compositionally biased region" description="Basic and acidic residues" evidence="1">
    <location>
        <begin position="74"/>
        <end position="84"/>
    </location>
</feature>
<organism evidence="2 3">
    <name type="scientific">Ridgeia piscesae</name>
    <name type="common">Tubeworm</name>
    <dbReference type="NCBI Taxonomy" id="27915"/>
    <lineage>
        <taxon>Eukaryota</taxon>
        <taxon>Metazoa</taxon>
        <taxon>Spiralia</taxon>
        <taxon>Lophotrochozoa</taxon>
        <taxon>Annelida</taxon>
        <taxon>Polychaeta</taxon>
        <taxon>Sedentaria</taxon>
        <taxon>Canalipalpata</taxon>
        <taxon>Sabellida</taxon>
        <taxon>Siboglinidae</taxon>
        <taxon>Ridgeia</taxon>
    </lineage>
</organism>
<feature type="compositionally biased region" description="Basic and acidic residues" evidence="1">
    <location>
        <begin position="32"/>
        <end position="66"/>
    </location>
</feature>
<dbReference type="Proteomes" id="UP001209878">
    <property type="component" value="Unassembled WGS sequence"/>
</dbReference>
<keyword evidence="3" id="KW-1185">Reference proteome</keyword>
<feature type="compositionally biased region" description="Polar residues" evidence="1">
    <location>
        <begin position="191"/>
        <end position="210"/>
    </location>
</feature>
<gene>
    <name evidence="2" type="ORF">NP493_1394g01023</name>
</gene>
<reference evidence="2" key="1">
    <citation type="journal article" date="2023" name="Mol. Biol. Evol.">
        <title>Third-Generation Sequencing Reveals the Adaptive Role of the Epigenome in Three Deep-Sea Polychaetes.</title>
        <authorList>
            <person name="Perez M."/>
            <person name="Aroh O."/>
            <person name="Sun Y."/>
            <person name="Lan Y."/>
            <person name="Juniper S.K."/>
            <person name="Young C.R."/>
            <person name="Angers B."/>
            <person name="Qian P.Y."/>
        </authorList>
    </citation>
    <scope>NUCLEOTIDE SEQUENCE</scope>
    <source>
        <strain evidence="2">R07B-5</strain>
    </source>
</reference>
<comment type="caution">
    <text evidence="2">The sequence shown here is derived from an EMBL/GenBank/DDBJ whole genome shotgun (WGS) entry which is preliminary data.</text>
</comment>
<feature type="compositionally biased region" description="Basic and acidic residues" evidence="1">
    <location>
        <begin position="94"/>
        <end position="104"/>
    </location>
</feature>
<name>A0AAD9K4J2_RIDPI</name>
<evidence type="ECO:0000313" key="3">
    <source>
        <dbReference type="Proteomes" id="UP001209878"/>
    </source>
</evidence>
<evidence type="ECO:0000313" key="2">
    <source>
        <dbReference type="EMBL" id="KAK2164793.1"/>
    </source>
</evidence>